<dbReference type="AlphaFoldDB" id="A0A9N8HCA8"/>
<keyword evidence="2" id="KW-0812">Transmembrane</keyword>
<accession>A0A9N8HCA8</accession>
<reference evidence="3" key="1">
    <citation type="submission" date="2020-06" db="EMBL/GenBank/DDBJ databases">
        <authorList>
            <consortium name="Plant Systems Biology data submission"/>
        </authorList>
    </citation>
    <scope>NUCLEOTIDE SEQUENCE</scope>
    <source>
        <strain evidence="3">D6</strain>
    </source>
</reference>
<feature type="transmembrane region" description="Helical" evidence="2">
    <location>
        <begin position="95"/>
        <end position="113"/>
    </location>
</feature>
<dbReference type="OrthoDB" id="47586at2759"/>
<evidence type="ECO:0000256" key="2">
    <source>
        <dbReference type="SAM" id="Phobius"/>
    </source>
</evidence>
<evidence type="ECO:0000313" key="3">
    <source>
        <dbReference type="EMBL" id="CAB9504898.1"/>
    </source>
</evidence>
<feature type="transmembrane region" description="Helical" evidence="2">
    <location>
        <begin position="268"/>
        <end position="288"/>
    </location>
</feature>
<organism evidence="3 4">
    <name type="scientific">Seminavis robusta</name>
    <dbReference type="NCBI Taxonomy" id="568900"/>
    <lineage>
        <taxon>Eukaryota</taxon>
        <taxon>Sar</taxon>
        <taxon>Stramenopiles</taxon>
        <taxon>Ochrophyta</taxon>
        <taxon>Bacillariophyta</taxon>
        <taxon>Bacillariophyceae</taxon>
        <taxon>Bacillariophycidae</taxon>
        <taxon>Naviculales</taxon>
        <taxon>Naviculaceae</taxon>
        <taxon>Seminavis</taxon>
    </lineage>
</organism>
<gene>
    <name evidence="3" type="ORF">SEMRO_213_G088270.1</name>
</gene>
<feature type="compositionally biased region" description="Basic and acidic residues" evidence="1">
    <location>
        <begin position="301"/>
        <end position="310"/>
    </location>
</feature>
<feature type="transmembrane region" description="Helical" evidence="2">
    <location>
        <begin position="51"/>
        <end position="75"/>
    </location>
</feature>
<keyword evidence="2" id="KW-1133">Transmembrane helix</keyword>
<comment type="caution">
    <text evidence="3">The sequence shown here is derived from an EMBL/GenBank/DDBJ whole genome shotgun (WGS) entry which is preliminary data.</text>
</comment>
<evidence type="ECO:0000256" key="1">
    <source>
        <dbReference type="SAM" id="MobiDB-lite"/>
    </source>
</evidence>
<feature type="transmembrane region" description="Helical" evidence="2">
    <location>
        <begin position="180"/>
        <end position="201"/>
    </location>
</feature>
<protein>
    <submittedName>
        <fullName evidence="3">Uncharacterized protein</fullName>
    </submittedName>
</protein>
<name>A0A9N8HCA8_9STRA</name>
<feature type="transmembrane region" description="Helical" evidence="2">
    <location>
        <begin position="138"/>
        <end position="160"/>
    </location>
</feature>
<keyword evidence="2" id="KW-0472">Membrane</keyword>
<sequence>MPPHHHDDDDDDKPNSLSANARWLRAYLYHGFRDCFRIHRKEHTHLKPFDYLGYVQLFLAKFLLEVCGAGGAIWGSSEILGFHSASGSSAAAKEAWRIVSLIVCGIFLVRFWWHAKHYLEHDREFPPIKFKHRRLHKLPFVQIFSAKMVLEVLGAAGAIWGPSDALTLRTADNRRLWQVASGLVGIVFWMRWIWHIMAYCLCCRTRRRGDVDEDAHLHWSLFSIVGWIVEVVLVRFVLVVCGAIGAVWGFAEIVTLRTPENSDQWRPICWGVGVIFLIRWILQTFAYATGGWEEEMPPPDESSRDLKAVMDEEDPELADTPVQTLSEEDQEK</sequence>
<dbReference type="EMBL" id="CAICTM010000212">
    <property type="protein sequence ID" value="CAB9504898.1"/>
    <property type="molecule type" value="Genomic_DNA"/>
</dbReference>
<keyword evidence="4" id="KW-1185">Reference proteome</keyword>
<dbReference type="Proteomes" id="UP001153069">
    <property type="component" value="Unassembled WGS sequence"/>
</dbReference>
<feature type="region of interest" description="Disordered" evidence="1">
    <location>
        <begin position="292"/>
        <end position="332"/>
    </location>
</feature>
<feature type="transmembrane region" description="Helical" evidence="2">
    <location>
        <begin position="221"/>
        <end position="248"/>
    </location>
</feature>
<proteinExistence type="predicted"/>
<evidence type="ECO:0000313" key="4">
    <source>
        <dbReference type="Proteomes" id="UP001153069"/>
    </source>
</evidence>